<dbReference type="EMBL" id="JAVDYI010000001">
    <property type="protein sequence ID" value="MDR7357134.1"/>
    <property type="molecule type" value="Genomic_DNA"/>
</dbReference>
<sequence length="62" mass="6815">MESISWERDRIAMRLGAVAGCPLAHWPGLQSMLANMEVLVPLLHGRLPILKNKSFDAADAES</sequence>
<name>A0ABU2BGP4_9MICC</name>
<dbReference type="Proteomes" id="UP001183817">
    <property type="component" value="Unassembled WGS sequence"/>
</dbReference>
<gene>
    <name evidence="1" type="ORF">J2S64_000825</name>
</gene>
<organism evidence="1 2">
    <name type="scientific">Paeniglutamicibacter sulfureus</name>
    <dbReference type="NCBI Taxonomy" id="43666"/>
    <lineage>
        <taxon>Bacteria</taxon>
        <taxon>Bacillati</taxon>
        <taxon>Actinomycetota</taxon>
        <taxon>Actinomycetes</taxon>
        <taxon>Micrococcales</taxon>
        <taxon>Micrococcaceae</taxon>
        <taxon>Paeniglutamicibacter</taxon>
    </lineage>
</organism>
<reference evidence="1 2" key="1">
    <citation type="submission" date="2023-07" db="EMBL/GenBank/DDBJ databases">
        <title>Sequencing the genomes of 1000 actinobacteria strains.</title>
        <authorList>
            <person name="Klenk H.-P."/>
        </authorList>
    </citation>
    <scope>NUCLEOTIDE SEQUENCE [LARGE SCALE GENOMIC DNA]</scope>
    <source>
        <strain evidence="1 2">DSM 20167</strain>
    </source>
</reference>
<evidence type="ECO:0000313" key="2">
    <source>
        <dbReference type="Proteomes" id="UP001183817"/>
    </source>
</evidence>
<evidence type="ECO:0000313" key="1">
    <source>
        <dbReference type="EMBL" id="MDR7357134.1"/>
    </source>
</evidence>
<proteinExistence type="predicted"/>
<comment type="caution">
    <text evidence="1">The sequence shown here is derived from an EMBL/GenBank/DDBJ whole genome shotgun (WGS) entry which is preliminary data.</text>
</comment>
<protein>
    <submittedName>
        <fullName evidence="1">Uncharacterized protein</fullName>
    </submittedName>
</protein>
<keyword evidence="2" id="KW-1185">Reference proteome</keyword>
<accession>A0ABU2BGP4</accession>